<dbReference type="GO" id="GO:0016020">
    <property type="term" value="C:membrane"/>
    <property type="evidence" value="ECO:0007669"/>
    <property type="project" value="UniProtKB-SubCell"/>
</dbReference>
<evidence type="ECO:0000256" key="5">
    <source>
        <dbReference type="ARBA" id="ARBA00022833"/>
    </source>
</evidence>
<evidence type="ECO:0000256" key="10">
    <source>
        <dbReference type="ARBA" id="ARBA00023180"/>
    </source>
</evidence>
<accession>A0AAW1UHQ4</accession>
<evidence type="ECO:0000256" key="8">
    <source>
        <dbReference type="ARBA" id="ARBA00023136"/>
    </source>
</evidence>
<evidence type="ECO:0000256" key="12">
    <source>
        <dbReference type="ARBA" id="ARBA00023303"/>
    </source>
</evidence>
<keyword evidence="15" id="KW-1185">Reference proteome</keyword>
<protein>
    <recommendedName>
        <fullName evidence="13">Ionotropic glutamate receptor L-glutamate and glycine-binding domain-containing protein</fullName>
    </recommendedName>
</protein>
<gene>
    <name evidence="14" type="ORF">WA026_013046</name>
</gene>
<keyword evidence="2" id="KW-0813">Transport</keyword>
<dbReference type="GO" id="GO:0046872">
    <property type="term" value="F:metal ion binding"/>
    <property type="evidence" value="ECO:0007669"/>
    <property type="project" value="UniProtKB-KW"/>
</dbReference>
<sequence length="111" mass="12337">MSMAHRNGSFYQCCSGFCIDMLEKFSQELGFTYELVRVEDGRWGTNVNGKWNGLIADLVNRKTDMVMTSLMINAEREAVEGRSKKKVMGTPGIEGTFIPSSRAAVTSDTTK</sequence>
<keyword evidence="5" id="KW-0862">Zinc</keyword>
<keyword evidence="9" id="KW-0675">Receptor</keyword>
<proteinExistence type="predicted"/>
<dbReference type="AlphaFoldDB" id="A0AAW1UHQ4"/>
<evidence type="ECO:0000313" key="15">
    <source>
        <dbReference type="Proteomes" id="UP001431783"/>
    </source>
</evidence>
<evidence type="ECO:0000256" key="3">
    <source>
        <dbReference type="ARBA" id="ARBA00022692"/>
    </source>
</evidence>
<evidence type="ECO:0000256" key="11">
    <source>
        <dbReference type="ARBA" id="ARBA00023286"/>
    </source>
</evidence>
<keyword evidence="8" id="KW-0472">Membrane</keyword>
<organism evidence="14 15">
    <name type="scientific">Henosepilachna vigintioctopunctata</name>
    <dbReference type="NCBI Taxonomy" id="420089"/>
    <lineage>
        <taxon>Eukaryota</taxon>
        <taxon>Metazoa</taxon>
        <taxon>Ecdysozoa</taxon>
        <taxon>Arthropoda</taxon>
        <taxon>Hexapoda</taxon>
        <taxon>Insecta</taxon>
        <taxon>Pterygota</taxon>
        <taxon>Neoptera</taxon>
        <taxon>Endopterygota</taxon>
        <taxon>Coleoptera</taxon>
        <taxon>Polyphaga</taxon>
        <taxon>Cucujiformia</taxon>
        <taxon>Coccinelloidea</taxon>
        <taxon>Coccinellidae</taxon>
        <taxon>Epilachninae</taxon>
        <taxon>Epilachnini</taxon>
        <taxon>Henosepilachna</taxon>
    </lineage>
</organism>
<keyword evidence="11" id="KW-1071">Ligand-gated ion channel</keyword>
<evidence type="ECO:0000256" key="6">
    <source>
        <dbReference type="ARBA" id="ARBA00022989"/>
    </source>
</evidence>
<dbReference type="Gene3D" id="3.40.190.10">
    <property type="entry name" value="Periplasmic binding protein-like II"/>
    <property type="match status" value="1"/>
</dbReference>
<dbReference type="FunFam" id="3.40.190.10:FF:000009">
    <property type="entry name" value="Putative glutamate receptor ionotropic NMDA 2B"/>
    <property type="match status" value="1"/>
</dbReference>
<dbReference type="Proteomes" id="UP001431783">
    <property type="component" value="Unassembled WGS sequence"/>
</dbReference>
<dbReference type="GO" id="GO:0015276">
    <property type="term" value="F:ligand-gated monoatomic ion channel activity"/>
    <property type="evidence" value="ECO:0007669"/>
    <property type="project" value="InterPro"/>
</dbReference>
<feature type="domain" description="Ionotropic glutamate receptor L-glutamate and glycine-binding" evidence="13">
    <location>
        <begin position="2"/>
        <end position="60"/>
    </location>
</feature>
<reference evidence="14 15" key="1">
    <citation type="submission" date="2023-03" db="EMBL/GenBank/DDBJ databases">
        <title>Genome insight into feeding habits of ladybird beetles.</title>
        <authorList>
            <person name="Li H.-S."/>
            <person name="Huang Y.-H."/>
            <person name="Pang H."/>
        </authorList>
    </citation>
    <scope>NUCLEOTIDE SEQUENCE [LARGE SCALE GENOMIC DNA]</scope>
    <source>
        <strain evidence="14">SYSU_2023b</strain>
        <tissue evidence="14">Whole body</tissue>
    </source>
</reference>
<dbReference type="EMBL" id="JARQZJ010000066">
    <property type="protein sequence ID" value="KAK9880723.1"/>
    <property type="molecule type" value="Genomic_DNA"/>
</dbReference>
<keyword evidence="4" id="KW-0479">Metal-binding</keyword>
<comment type="caution">
    <text evidence="14">The sequence shown here is derived from an EMBL/GenBank/DDBJ whole genome shotgun (WGS) entry which is preliminary data.</text>
</comment>
<keyword evidence="6" id="KW-1133">Transmembrane helix</keyword>
<evidence type="ECO:0000313" key="14">
    <source>
        <dbReference type="EMBL" id="KAK9880723.1"/>
    </source>
</evidence>
<evidence type="ECO:0000259" key="13">
    <source>
        <dbReference type="SMART" id="SM00918"/>
    </source>
</evidence>
<name>A0AAW1UHQ4_9CUCU</name>
<dbReference type="InterPro" id="IPR015683">
    <property type="entry name" value="Ionotropic_Glu_rcpt"/>
</dbReference>
<dbReference type="SMART" id="SM00918">
    <property type="entry name" value="Lig_chan-Glu_bd"/>
    <property type="match status" value="1"/>
</dbReference>
<dbReference type="InterPro" id="IPR019594">
    <property type="entry name" value="Glu/Gly-bd"/>
</dbReference>
<keyword evidence="12" id="KW-0407">Ion channel</keyword>
<dbReference type="PANTHER" id="PTHR18966">
    <property type="entry name" value="IONOTROPIC GLUTAMATE RECEPTOR"/>
    <property type="match status" value="1"/>
</dbReference>
<keyword evidence="10" id="KW-0325">Glycoprotein</keyword>
<comment type="subcellular location">
    <subcellularLocation>
        <location evidence="1">Membrane</location>
        <topology evidence="1">Multi-pass membrane protein</topology>
    </subcellularLocation>
</comment>
<evidence type="ECO:0000256" key="4">
    <source>
        <dbReference type="ARBA" id="ARBA00022723"/>
    </source>
</evidence>
<keyword evidence="3" id="KW-0812">Transmembrane</keyword>
<keyword evidence="7" id="KW-0406">Ion transport</keyword>
<evidence type="ECO:0000256" key="9">
    <source>
        <dbReference type="ARBA" id="ARBA00023170"/>
    </source>
</evidence>
<dbReference type="Pfam" id="PF10613">
    <property type="entry name" value="Lig_chan-Glu_bd"/>
    <property type="match status" value="1"/>
</dbReference>
<evidence type="ECO:0000256" key="1">
    <source>
        <dbReference type="ARBA" id="ARBA00004141"/>
    </source>
</evidence>
<evidence type="ECO:0000256" key="2">
    <source>
        <dbReference type="ARBA" id="ARBA00022448"/>
    </source>
</evidence>
<evidence type="ECO:0000256" key="7">
    <source>
        <dbReference type="ARBA" id="ARBA00023065"/>
    </source>
</evidence>
<dbReference type="SUPFAM" id="SSF53850">
    <property type="entry name" value="Periplasmic binding protein-like II"/>
    <property type="match status" value="1"/>
</dbReference>